<accession>A0AAW5MZQ4</accession>
<name>A0AAW5MZQ4_9ESCH</name>
<sequence length="71" mass="8246">VYGLYSVLKAIVDIIQNTHIGFSPEDFFLNKLLHTSFNDSCVKQIQKSFQQYCRNTPTQLSHTTDREHKNS</sequence>
<feature type="non-terminal residue" evidence="1">
    <location>
        <position position="1"/>
    </location>
</feature>
<dbReference type="EMBL" id="JANPXH010001385">
    <property type="protein sequence ID" value="MCR6679521.1"/>
    <property type="molecule type" value="Genomic_DNA"/>
</dbReference>
<protein>
    <submittedName>
        <fullName evidence="1">Uncharacterized protein</fullName>
    </submittedName>
</protein>
<proteinExistence type="predicted"/>
<evidence type="ECO:0000313" key="1">
    <source>
        <dbReference type="EMBL" id="MCR6679521.1"/>
    </source>
</evidence>
<dbReference type="AlphaFoldDB" id="A0AAW5MZQ4"/>
<dbReference type="Proteomes" id="UP001206878">
    <property type="component" value="Unassembled WGS sequence"/>
</dbReference>
<evidence type="ECO:0000313" key="2">
    <source>
        <dbReference type="Proteomes" id="UP001206878"/>
    </source>
</evidence>
<gene>
    <name evidence="1" type="ORF">NVV43_29160</name>
</gene>
<organism evidence="1 2">
    <name type="scientific">Escherichia marmotae</name>
    <dbReference type="NCBI Taxonomy" id="1499973"/>
    <lineage>
        <taxon>Bacteria</taxon>
        <taxon>Pseudomonadati</taxon>
        <taxon>Pseudomonadota</taxon>
        <taxon>Gammaproteobacteria</taxon>
        <taxon>Enterobacterales</taxon>
        <taxon>Enterobacteriaceae</taxon>
        <taxon>Escherichia</taxon>
    </lineage>
</organism>
<comment type="caution">
    <text evidence="1">The sequence shown here is derived from an EMBL/GenBank/DDBJ whole genome shotgun (WGS) entry which is preliminary data.</text>
</comment>
<reference evidence="1" key="1">
    <citation type="submission" date="2022-07" db="EMBL/GenBank/DDBJ databases">
        <title>Diversity of ethanolamine utilization by human commensal Escherichia coli.</title>
        <authorList>
            <person name="Jubelin G."/>
        </authorList>
    </citation>
    <scope>NUCLEOTIDE SEQUENCE</scope>
    <source>
        <strain evidence="1">S1</strain>
    </source>
</reference>